<feature type="region of interest" description="Disordered" evidence="1">
    <location>
        <begin position="191"/>
        <end position="214"/>
    </location>
</feature>
<dbReference type="PANTHER" id="PTHR37533:SF2">
    <property type="entry name" value="FLAGELLAR HOOK-LENGTH CONTROL PROTEIN"/>
    <property type="match status" value="1"/>
</dbReference>
<evidence type="ECO:0000313" key="3">
    <source>
        <dbReference type="EMBL" id="MBE8715805.1"/>
    </source>
</evidence>
<reference evidence="3" key="1">
    <citation type="submission" date="2018-07" db="EMBL/GenBank/DDBJ databases">
        <title>Genome assembly of strain Ka43.</title>
        <authorList>
            <person name="Kukolya J."/>
            <person name="Nagy I."/>
            <person name="Horvath B."/>
            <person name="Toth A."/>
        </authorList>
    </citation>
    <scope>NUCLEOTIDE SEQUENCE</scope>
    <source>
        <strain evidence="3">KB43</strain>
    </source>
</reference>
<dbReference type="InterPro" id="IPR038610">
    <property type="entry name" value="FliK-like_C_sf"/>
</dbReference>
<keyword evidence="3" id="KW-0966">Cell projection</keyword>
<proteinExistence type="predicted"/>
<feature type="compositionally biased region" description="Polar residues" evidence="1">
    <location>
        <begin position="1"/>
        <end position="22"/>
    </location>
</feature>
<keyword evidence="4" id="KW-1185">Reference proteome</keyword>
<dbReference type="Proteomes" id="UP000652567">
    <property type="component" value="Unassembled WGS sequence"/>
</dbReference>
<dbReference type="EMBL" id="PRDL01000001">
    <property type="protein sequence ID" value="MBE8715805.1"/>
    <property type="molecule type" value="Genomic_DNA"/>
</dbReference>
<keyword evidence="3" id="KW-0282">Flagellum</keyword>
<keyword evidence="3" id="KW-0969">Cilium</keyword>
<protein>
    <submittedName>
        <fullName evidence="3">Flagellar hook-length control protein FliK</fullName>
    </submittedName>
</protein>
<sequence length="240" mass="25849">MENQQRATMSARSNTALNLDSDANNTPANTNLLASAIRQADAASARDATPNPVSAAIVDSIESDLDATALRAPLTQNPATMTTSVGTPGSRAPEANFKFEGPEAKWGEQMLHALRNQVELQLQQRSQSATIRLDPPELGSMEIFLTHESGRLTVQISAAQTDVAKMLHQSSERLRQELTQQNFIQVNVQVGSGSDSQREQPGRHTAGVHFGGESISDNQLADEATDAQHTARNQDVLITV</sequence>
<dbReference type="Pfam" id="PF02120">
    <property type="entry name" value="Flg_hook"/>
    <property type="match status" value="1"/>
</dbReference>
<dbReference type="PANTHER" id="PTHR37533">
    <property type="entry name" value="FLAGELLAR HOOK-LENGTH CONTROL PROTEIN"/>
    <property type="match status" value="1"/>
</dbReference>
<evidence type="ECO:0000259" key="2">
    <source>
        <dbReference type="Pfam" id="PF02120"/>
    </source>
</evidence>
<comment type="caution">
    <text evidence="3">The sequence shown here is derived from an EMBL/GenBank/DDBJ whole genome shotgun (WGS) entry which is preliminary data.</text>
</comment>
<evidence type="ECO:0000313" key="4">
    <source>
        <dbReference type="Proteomes" id="UP000652567"/>
    </source>
</evidence>
<dbReference type="AlphaFoldDB" id="A0A928V274"/>
<evidence type="ECO:0000256" key="1">
    <source>
        <dbReference type="SAM" id="MobiDB-lite"/>
    </source>
</evidence>
<organism evidence="3 4">
    <name type="scientific">Cellvibrio polysaccharolyticus</name>
    <dbReference type="NCBI Taxonomy" id="2082724"/>
    <lineage>
        <taxon>Bacteria</taxon>
        <taxon>Pseudomonadati</taxon>
        <taxon>Pseudomonadota</taxon>
        <taxon>Gammaproteobacteria</taxon>
        <taxon>Cellvibrionales</taxon>
        <taxon>Cellvibrionaceae</taxon>
        <taxon>Cellvibrio</taxon>
    </lineage>
</organism>
<accession>A0A928V274</accession>
<dbReference type="InterPro" id="IPR052563">
    <property type="entry name" value="FliK"/>
</dbReference>
<gene>
    <name evidence="3" type="ORF">C4F51_01215</name>
</gene>
<name>A0A928V274_9GAMM</name>
<feature type="region of interest" description="Disordered" evidence="1">
    <location>
        <begin position="1"/>
        <end position="24"/>
    </location>
</feature>
<feature type="domain" description="Flagellar hook-length control protein-like C-terminal" evidence="2">
    <location>
        <begin position="116"/>
        <end position="198"/>
    </location>
</feature>
<dbReference type="CDD" id="cd17470">
    <property type="entry name" value="T3SS_Flik_C"/>
    <property type="match status" value="1"/>
</dbReference>
<dbReference type="InterPro" id="IPR021136">
    <property type="entry name" value="Flagellar_hook_control-like_C"/>
</dbReference>
<dbReference type="Gene3D" id="3.30.750.140">
    <property type="match status" value="1"/>
</dbReference>